<protein>
    <submittedName>
        <fullName evidence="5">Monocarboxylate transporter 12-B-like</fullName>
    </submittedName>
</protein>
<gene>
    <name evidence="5" type="primary">LOC106477480</name>
</gene>
<feature type="transmembrane region" description="Helical" evidence="3">
    <location>
        <begin position="502"/>
        <end position="524"/>
    </location>
</feature>
<dbReference type="GeneID" id="106477480"/>
<feature type="transmembrane region" description="Helical" evidence="3">
    <location>
        <begin position="279"/>
        <end position="298"/>
    </location>
</feature>
<organism evidence="4 5">
    <name type="scientific">Limulus polyphemus</name>
    <name type="common">Atlantic horseshoe crab</name>
    <dbReference type="NCBI Taxonomy" id="6850"/>
    <lineage>
        <taxon>Eukaryota</taxon>
        <taxon>Metazoa</taxon>
        <taxon>Ecdysozoa</taxon>
        <taxon>Arthropoda</taxon>
        <taxon>Chelicerata</taxon>
        <taxon>Merostomata</taxon>
        <taxon>Xiphosura</taxon>
        <taxon>Limulidae</taxon>
        <taxon>Limulus</taxon>
    </lineage>
</organism>
<feature type="transmembrane region" description="Helical" evidence="3">
    <location>
        <begin position="379"/>
        <end position="400"/>
    </location>
</feature>
<dbReference type="PANTHER" id="PTHR11360:SF251">
    <property type="entry name" value="MAJOR FACILITATOR SUPERFAMILY (MFS) PROFILE DOMAIN-CONTAINING PROTEIN"/>
    <property type="match status" value="1"/>
</dbReference>
<dbReference type="Proteomes" id="UP000694941">
    <property type="component" value="Unplaced"/>
</dbReference>
<accession>A0ABM1C3G3</accession>
<evidence type="ECO:0000256" key="2">
    <source>
        <dbReference type="SAM" id="MobiDB-lite"/>
    </source>
</evidence>
<feature type="transmembrane region" description="Helical" evidence="3">
    <location>
        <begin position="472"/>
        <end position="490"/>
    </location>
</feature>
<keyword evidence="3" id="KW-1133">Transmembrane helix</keyword>
<feature type="transmembrane region" description="Helical" evidence="3">
    <location>
        <begin position="310"/>
        <end position="329"/>
    </location>
</feature>
<keyword evidence="1" id="KW-0175">Coiled coil</keyword>
<keyword evidence="4" id="KW-1185">Reference proteome</keyword>
<dbReference type="InterPro" id="IPR050327">
    <property type="entry name" value="Proton-linked_MCT"/>
</dbReference>
<keyword evidence="3" id="KW-0812">Transmembrane</keyword>
<evidence type="ECO:0000256" key="1">
    <source>
        <dbReference type="SAM" id="Coils"/>
    </source>
</evidence>
<evidence type="ECO:0000313" key="4">
    <source>
        <dbReference type="Proteomes" id="UP000694941"/>
    </source>
</evidence>
<feature type="transmembrane region" description="Helical" evidence="3">
    <location>
        <begin position="536"/>
        <end position="557"/>
    </location>
</feature>
<feature type="coiled-coil region" evidence="1">
    <location>
        <begin position="650"/>
        <end position="677"/>
    </location>
</feature>
<evidence type="ECO:0000313" key="5">
    <source>
        <dbReference type="RefSeq" id="XP_013793495.1"/>
    </source>
</evidence>
<feature type="transmembrane region" description="Helical" evidence="3">
    <location>
        <begin position="412"/>
        <end position="435"/>
    </location>
</feature>
<dbReference type="InterPro" id="IPR036259">
    <property type="entry name" value="MFS_trans_sf"/>
</dbReference>
<feature type="transmembrane region" description="Helical" evidence="3">
    <location>
        <begin position="447"/>
        <end position="466"/>
    </location>
</feature>
<dbReference type="SUPFAM" id="SSF103473">
    <property type="entry name" value="MFS general substrate transporter"/>
    <property type="match status" value="1"/>
</dbReference>
<feature type="transmembrane region" description="Helical" evidence="3">
    <location>
        <begin position="189"/>
        <end position="214"/>
    </location>
</feature>
<dbReference type="PANTHER" id="PTHR11360">
    <property type="entry name" value="MONOCARBOXYLATE TRANSPORTER"/>
    <property type="match status" value="1"/>
</dbReference>
<name>A0ABM1C3G3_LIMPO</name>
<dbReference type="RefSeq" id="XP_013793495.1">
    <property type="nucleotide sequence ID" value="XM_013938041.2"/>
</dbReference>
<proteinExistence type="predicted"/>
<feature type="region of interest" description="Disordered" evidence="2">
    <location>
        <begin position="1"/>
        <end position="21"/>
    </location>
</feature>
<feature type="compositionally biased region" description="Polar residues" evidence="2">
    <location>
        <begin position="1"/>
        <end position="11"/>
    </location>
</feature>
<dbReference type="InterPro" id="IPR011701">
    <property type="entry name" value="MFS"/>
</dbReference>
<feature type="transmembrane region" description="Helical" evidence="3">
    <location>
        <begin position="247"/>
        <end position="267"/>
    </location>
</feature>
<dbReference type="Gene3D" id="1.20.1250.20">
    <property type="entry name" value="MFS general substrate transporter like domains"/>
    <property type="match status" value="1"/>
</dbReference>
<dbReference type="Pfam" id="PF07690">
    <property type="entry name" value="MFS_1"/>
    <property type="match status" value="1"/>
</dbReference>
<feature type="transmembrane region" description="Helical" evidence="3">
    <location>
        <begin position="150"/>
        <end position="177"/>
    </location>
</feature>
<sequence>MLTINTDSYSISDKPLTPGASRAKYLAKNPSRENAPERHCNARTLSERRKYRSKSVVSSDPRSPYFTSRGAGAFFAGQIRRAPSVSCVEDAHGAANYLGFAAASNERNSGRLRGSQHNLNGQIPGLNLSLSPDNPKAATIHQHYYPEGGWGWMVCGCATIAQLLTVGLLAAYGFFIYQTQKHFRSDVNIIGAVCMGAFSTCVALFLSPVIVAICRRKSTRLLAVLGGLITALGCLFTSFASQFHQLFVSYGIFVGCGVSMTRDAATLMVGQYFKRKRELVEIAIFCGTGLGMTIMPVFLSECIRTAGWRLGLQAVTGVVFITFILGVFYRPASLYHPQRRAILHLKGLQKRSKAKDKQATVEKPPFFDFGVLKSRTVQILLLGTGLAAFGAHTPVILLVYQGEKEGLDYQSLLLLQVFLGLAFALGSGAFGFIIVKNSVQCMIARQYLCQAALFMISASLLAFTALKEYQGFVLFVWIYGLFYGGYSYSLKMYTLEKVRARNFARAWGFVQWIQAIPFAVGIPVTGYINEQYGGKIGFYFSSAFAFVGSVTLFLIDIHKRNVEKRKMSVFSEGRRCSDACLSTRTFSRQSSFQDSAFGRNPPLSRLQQRSLTFSNYTDLRRQELTCISEEVAMENFLEDLVDDCITSCNKEEKYLMLSEYEQNLNKTQEDLEDEEKAEGLRKMSVINSPSLETCPSCLKYVHKPIDGRTDQTSITDSSPRPNRQNLQKAVCNVDIIEEVTTSL</sequence>
<feature type="transmembrane region" description="Helical" evidence="3">
    <location>
        <begin position="221"/>
        <end position="241"/>
    </location>
</feature>
<evidence type="ECO:0000256" key="3">
    <source>
        <dbReference type="SAM" id="Phobius"/>
    </source>
</evidence>
<reference evidence="5" key="1">
    <citation type="submission" date="2025-08" db="UniProtKB">
        <authorList>
            <consortium name="RefSeq"/>
        </authorList>
    </citation>
    <scope>IDENTIFICATION</scope>
    <source>
        <tissue evidence="5">Muscle</tissue>
    </source>
</reference>
<keyword evidence="3" id="KW-0472">Membrane</keyword>